<organism evidence="1 2">
    <name type="scientific">Vagococcus fluvialis bH819</name>
    <dbReference type="NCBI Taxonomy" id="1255619"/>
    <lineage>
        <taxon>Bacteria</taxon>
        <taxon>Bacillati</taxon>
        <taxon>Bacillota</taxon>
        <taxon>Bacilli</taxon>
        <taxon>Lactobacillales</taxon>
        <taxon>Enterococcaceae</taxon>
        <taxon>Vagococcus</taxon>
    </lineage>
</organism>
<evidence type="ECO:0000313" key="1">
    <source>
        <dbReference type="EMBL" id="SLM85309.1"/>
    </source>
</evidence>
<protein>
    <submittedName>
        <fullName evidence="1">Uncharacterized protein</fullName>
    </submittedName>
</protein>
<evidence type="ECO:0000313" key="2">
    <source>
        <dbReference type="Proteomes" id="UP000195918"/>
    </source>
</evidence>
<sequence length="63" mass="7267">MMRRKVSVVMVSLLIFVAIFYPRTAISESQRNLSFELSKEVTEVQVINDENINSSIIKESNDF</sequence>
<dbReference type="AlphaFoldDB" id="A0A1X6WM14"/>
<dbReference type="EMBL" id="FWFD01000008">
    <property type="protein sequence ID" value="SLM85309.1"/>
    <property type="molecule type" value="Genomic_DNA"/>
</dbReference>
<reference evidence="2" key="1">
    <citation type="submission" date="2017-02" db="EMBL/GenBank/DDBJ databases">
        <authorList>
            <person name="Dridi B."/>
        </authorList>
    </citation>
    <scope>NUCLEOTIDE SEQUENCE [LARGE SCALE GENOMIC DNA]</scope>
    <source>
        <strain evidence="2">bH819</strain>
    </source>
</reference>
<proteinExistence type="predicted"/>
<keyword evidence="2" id="KW-1185">Reference proteome</keyword>
<name>A0A1X6WM14_9ENTE</name>
<accession>A0A1X6WM14</accession>
<dbReference type="Proteomes" id="UP000195918">
    <property type="component" value="Unassembled WGS sequence"/>
</dbReference>
<gene>
    <name evidence="1" type="ORF">FM121_04375</name>
</gene>